<organism evidence="2 3">
    <name type="scientific">Halopseudomonas bauzanensis</name>
    <dbReference type="NCBI Taxonomy" id="653930"/>
    <lineage>
        <taxon>Bacteria</taxon>
        <taxon>Pseudomonadati</taxon>
        <taxon>Pseudomonadota</taxon>
        <taxon>Gammaproteobacteria</taxon>
        <taxon>Pseudomonadales</taxon>
        <taxon>Pseudomonadaceae</taxon>
        <taxon>Halopseudomonas</taxon>
    </lineage>
</organism>
<gene>
    <name evidence="2" type="ORF">SAMN04487855_0173</name>
    <name evidence="1" type="ORF">SAMN05216589_1455</name>
</gene>
<dbReference type="OrthoDB" id="196483at2"/>
<dbReference type="EMBL" id="FOUA01000001">
    <property type="protein sequence ID" value="SFL56851.1"/>
    <property type="molecule type" value="Genomic_DNA"/>
</dbReference>
<dbReference type="Proteomes" id="UP000186904">
    <property type="component" value="Unassembled WGS sequence"/>
</dbReference>
<dbReference type="InterPro" id="IPR005358">
    <property type="entry name" value="Puta_zinc/iron-chelating_dom"/>
</dbReference>
<dbReference type="Proteomes" id="UP000186599">
    <property type="component" value="Unassembled WGS sequence"/>
</dbReference>
<evidence type="ECO:0008006" key="5">
    <source>
        <dbReference type="Google" id="ProtNLM"/>
    </source>
</evidence>
<dbReference type="RefSeq" id="WP_074778650.1">
    <property type="nucleotide sequence ID" value="NZ_FOGN01000001.1"/>
</dbReference>
<reference evidence="3 4" key="1">
    <citation type="submission" date="2016-10" db="EMBL/GenBank/DDBJ databases">
        <authorList>
            <person name="de Groot N.N."/>
        </authorList>
    </citation>
    <scope>NUCLEOTIDE SEQUENCE [LARGE SCALE GENOMIC DNA]</scope>
    <source>
        <strain evidence="2 3">CGMCC 1.9095</strain>
        <strain evidence="1 4">DSM 22558</strain>
    </source>
</reference>
<evidence type="ECO:0000313" key="2">
    <source>
        <dbReference type="EMBL" id="SFL56851.1"/>
    </source>
</evidence>
<dbReference type="STRING" id="653930.SAMN05216589_1455"/>
<evidence type="ECO:0000313" key="4">
    <source>
        <dbReference type="Proteomes" id="UP000186904"/>
    </source>
</evidence>
<dbReference type="Pfam" id="PF03692">
    <property type="entry name" value="CxxCxxCC"/>
    <property type="match status" value="1"/>
</dbReference>
<protein>
    <recommendedName>
        <fullName evidence="5">YkgJ family cysteine cluster protein</fullName>
    </recommendedName>
</protein>
<evidence type="ECO:0000313" key="1">
    <source>
        <dbReference type="EMBL" id="SER73724.1"/>
    </source>
</evidence>
<name>A0A1I4ISP5_9GAMM</name>
<evidence type="ECO:0000313" key="3">
    <source>
        <dbReference type="Proteomes" id="UP000186599"/>
    </source>
</evidence>
<proteinExistence type="predicted"/>
<keyword evidence="3" id="KW-1185">Reference proteome</keyword>
<accession>A0A1I4ISP5</accession>
<dbReference type="AlphaFoldDB" id="A0A1I4ISP5"/>
<sequence length="125" mass="13397">MSEFSPCLDCGACCSTFRVSFYWGEADSAPGGLVPERLTEKVTPHLSCMQGTNQPSPRCVALMGDVGDAVRCSIYEKRSSTCREFPFHGENGQDSPDCQRARALHGLPPLPSNPRGPGLIPIVAA</sequence>
<dbReference type="EMBL" id="FOGN01000001">
    <property type="protein sequence ID" value="SER73724.1"/>
    <property type="molecule type" value="Genomic_DNA"/>
</dbReference>